<dbReference type="AlphaFoldDB" id="A0AA36HYV2"/>
<evidence type="ECO:0000256" key="2">
    <source>
        <dbReference type="SAM" id="MobiDB-lite"/>
    </source>
</evidence>
<dbReference type="SUPFAM" id="SSF54001">
    <property type="entry name" value="Cysteine proteinases"/>
    <property type="match status" value="1"/>
</dbReference>
<dbReference type="InterPro" id="IPR018200">
    <property type="entry name" value="USP_CS"/>
</dbReference>
<protein>
    <recommendedName>
        <fullName evidence="3">USP domain-containing protein</fullName>
    </recommendedName>
</protein>
<dbReference type="PROSITE" id="PS50235">
    <property type="entry name" value="USP_3"/>
    <property type="match status" value="1"/>
</dbReference>
<dbReference type="PROSITE" id="PS00973">
    <property type="entry name" value="USP_2"/>
    <property type="match status" value="1"/>
</dbReference>
<reference evidence="4" key="1">
    <citation type="submission" date="2023-08" db="EMBL/GenBank/DDBJ databases">
        <authorList>
            <person name="Chen Y."/>
            <person name="Shah S."/>
            <person name="Dougan E. K."/>
            <person name="Thang M."/>
            <person name="Chan C."/>
        </authorList>
    </citation>
    <scope>NUCLEOTIDE SEQUENCE</scope>
</reference>
<comment type="caution">
    <text evidence="4">The sequence shown here is derived from an EMBL/GenBank/DDBJ whole genome shotgun (WGS) entry which is preliminary data.</text>
</comment>
<dbReference type="Pfam" id="PF00443">
    <property type="entry name" value="UCH"/>
    <property type="match status" value="1"/>
</dbReference>
<dbReference type="GO" id="GO:0005829">
    <property type="term" value="C:cytosol"/>
    <property type="evidence" value="ECO:0007669"/>
    <property type="project" value="TreeGrafter"/>
</dbReference>
<gene>
    <name evidence="4" type="ORF">EVOR1521_LOCUS6026</name>
</gene>
<dbReference type="InterPro" id="IPR028889">
    <property type="entry name" value="USP"/>
</dbReference>
<dbReference type="EMBL" id="CAUJNA010000446">
    <property type="protein sequence ID" value="CAJ1377137.1"/>
    <property type="molecule type" value="Genomic_DNA"/>
</dbReference>
<accession>A0AA36HYV2</accession>
<dbReference type="Gene3D" id="3.90.70.10">
    <property type="entry name" value="Cysteine proteinases"/>
    <property type="match status" value="1"/>
</dbReference>
<dbReference type="InterPro" id="IPR038765">
    <property type="entry name" value="Papain-like_cys_pep_sf"/>
</dbReference>
<feature type="compositionally biased region" description="Basic and acidic residues" evidence="2">
    <location>
        <begin position="494"/>
        <end position="505"/>
    </location>
</feature>
<feature type="domain" description="USP" evidence="3">
    <location>
        <begin position="70"/>
        <end position="414"/>
    </location>
</feature>
<keyword evidence="5" id="KW-1185">Reference proteome</keyword>
<dbReference type="SMART" id="SM00726">
    <property type="entry name" value="UIM"/>
    <property type="match status" value="2"/>
</dbReference>
<sequence length="645" mass="70800">MASQSEAEEALVQQAIAQSLNEAPAAFEGSAVGASEEEDLQRALRESVALPKEDLGVRPLMGPEGPFFPAGLLNSGNSCFWNALVQALFFATPVFRGALFQLDLKGDSGACELLESLCRLFAEMDMGLAGAIDAGKLYRMIFQQAEEADVSEQMHHLFHIASQGPPSLKAVWQELFSGDLFEQLRSGESRRSALDLCQLDLCVTKPAALPELLEDHAQDVQGSIVRRSYRLPPVLWLNLDRFAYDRVAQCGKKRQVKVTFPQKLNTWMLAPLEAPWAAGMRKHAEKRRSIREELAANQQVMSARTAEVGSKSESLVTEHLEQDMLEAAEQQEGLSRALQEVEEELQRAAEEQELVYELRAVIIHRGFVDSGHYFAYVRSPAGPQWCCLNDATVSLCEEEEMRRVAEGTTVEGSPPIPGAPGATEAEVTPEAPIQELLVEGEAAPPAPQAWWPSMTSIFGCLPGPGRPSSIEEFGLQEPATGSHAPSSVLPSFEEPEKPKSDRIVDKGPSSTEARCLVYARCGVGSDRLLDEVRQRVPPALQEQIDVCNQKVLGGAVDRAVADFALCARQLQAGEGTEREELQAFLQTASWVRLEAGMGMARAYLLRACWRRHVPWLPEARPENAEASGTNMYCKDLHVTLLATLT</sequence>
<keyword evidence="1" id="KW-0175">Coiled coil</keyword>
<proteinExistence type="predicted"/>
<dbReference type="PANTHER" id="PTHR24006">
    <property type="entry name" value="UBIQUITIN CARBOXYL-TERMINAL HYDROLASE"/>
    <property type="match status" value="1"/>
</dbReference>
<dbReference type="PROSITE" id="PS50330">
    <property type="entry name" value="UIM"/>
    <property type="match status" value="1"/>
</dbReference>
<feature type="region of interest" description="Disordered" evidence="2">
    <location>
        <begin position="469"/>
        <end position="507"/>
    </location>
</feature>
<evidence type="ECO:0000256" key="1">
    <source>
        <dbReference type="SAM" id="Coils"/>
    </source>
</evidence>
<name>A0AA36HYV2_9DINO</name>
<evidence type="ECO:0000313" key="5">
    <source>
        <dbReference type="Proteomes" id="UP001178507"/>
    </source>
</evidence>
<feature type="region of interest" description="Disordered" evidence="2">
    <location>
        <begin position="406"/>
        <end position="425"/>
    </location>
</feature>
<dbReference type="InterPro" id="IPR050164">
    <property type="entry name" value="Peptidase_C19"/>
</dbReference>
<feature type="coiled-coil region" evidence="1">
    <location>
        <begin position="324"/>
        <end position="358"/>
    </location>
</feature>
<dbReference type="GO" id="GO:0016579">
    <property type="term" value="P:protein deubiquitination"/>
    <property type="evidence" value="ECO:0007669"/>
    <property type="project" value="InterPro"/>
</dbReference>
<dbReference type="GO" id="GO:0004843">
    <property type="term" value="F:cysteine-type deubiquitinase activity"/>
    <property type="evidence" value="ECO:0007669"/>
    <property type="project" value="InterPro"/>
</dbReference>
<evidence type="ECO:0000259" key="3">
    <source>
        <dbReference type="PROSITE" id="PS50235"/>
    </source>
</evidence>
<dbReference type="InterPro" id="IPR003903">
    <property type="entry name" value="UIM_dom"/>
</dbReference>
<dbReference type="Proteomes" id="UP001178507">
    <property type="component" value="Unassembled WGS sequence"/>
</dbReference>
<dbReference type="InterPro" id="IPR001394">
    <property type="entry name" value="Peptidase_C19_UCH"/>
</dbReference>
<dbReference type="GO" id="GO:0005634">
    <property type="term" value="C:nucleus"/>
    <property type="evidence" value="ECO:0007669"/>
    <property type="project" value="TreeGrafter"/>
</dbReference>
<dbReference type="CDD" id="cd02257">
    <property type="entry name" value="Peptidase_C19"/>
    <property type="match status" value="1"/>
</dbReference>
<organism evidence="4 5">
    <name type="scientific">Effrenium voratum</name>
    <dbReference type="NCBI Taxonomy" id="2562239"/>
    <lineage>
        <taxon>Eukaryota</taxon>
        <taxon>Sar</taxon>
        <taxon>Alveolata</taxon>
        <taxon>Dinophyceae</taxon>
        <taxon>Suessiales</taxon>
        <taxon>Symbiodiniaceae</taxon>
        <taxon>Effrenium</taxon>
    </lineage>
</organism>
<evidence type="ECO:0000313" key="4">
    <source>
        <dbReference type="EMBL" id="CAJ1377137.1"/>
    </source>
</evidence>